<dbReference type="Proteomes" id="UP001162164">
    <property type="component" value="Unassembled WGS sequence"/>
</dbReference>
<name>A0ABQ9JYE6_9CUCU</name>
<dbReference type="Pfam" id="PF13432">
    <property type="entry name" value="TPR_16"/>
    <property type="match status" value="1"/>
</dbReference>
<dbReference type="SUPFAM" id="SSF81901">
    <property type="entry name" value="HCP-like"/>
    <property type="match status" value="1"/>
</dbReference>
<comment type="caution">
    <text evidence="2">The sequence shown here is derived from an EMBL/GenBank/DDBJ whole genome shotgun (WGS) entry which is preliminary data.</text>
</comment>
<dbReference type="PANTHER" id="PTHR44177">
    <property type="entry name" value="TETRATRICOPEPTIDE REPEAT PROTEIN 8"/>
    <property type="match status" value="1"/>
</dbReference>
<sequence>MDPMYLALSLFRRRRYDKCIDVCTGILDKQPLDQAAWCLKMRALTQRVYVDDIDGEEMPEDDILEDHAIATAPRPGTSLKVTEQPKTNVLGSRPRTATGRPLTGVARPGTQTRPGSALDRLRTARPTTGQSARAIRLGTAVMLSQKDGPFIQVSRLNLSKYAKDPRLAKPLFEYLLFHEGDVRTALNLAVQATQHCEYKDWWWKVQLAKCYTSLNMLREAEQQLRSACKQQAHVENFIRLVRIYIRIDQPLSAVDVCTSGLELFPKDVSIMTELARLYETMNDTPSSIKYYRIIVTEDAMNTEAIACIGMYHFYNHQPELALRYYRRVLAMGAHSAELYNNLGLCCLYSQQLDLIVPCFLRALDLAMSPEIEADVWYNLSYVGITAGDIELAIQCLTLCLSSDSSHASALNNLAVLHHKMGRTNLAKAYLASAKGMEPEMTEPQANLDLLQNE</sequence>
<dbReference type="PANTHER" id="PTHR44177:SF1">
    <property type="entry name" value="TETRATRICOPEPTIDE REPEAT PROTEIN 8"/>
    <property type="match status" value="1"/>
</dbReference>
<dbReference type="InterPro" id="IPR028796">
    <property type="entry name" value="BBS8"/>
</dbReference>
<dbReference type="InterPro" id="IPR011990">
    <property type="entry name" value="TPR-like_helical_dom_sf"/>
</dbReference>
<dbReference type="SUPFAM" id="SSF48452">
    <property type="entry name" value="TPR-like"/>
    <property type="match status" value="1"/>
</dbReference>
<dbReference type="Gene3D" id="1.25.40.10">
    <property type="entry name" value="Tetratricopeptide repeat domain"/>
    <property type="match status" value="1"/>
</dbReference>
<proteinExistence type="predicted"/>
<organism evidence="2 3">
    <name type="scientific">Molorchus minor</name>
    <dbReference type="NCBI Taxonomy" id="1323400"/>
    <lineage>
        <taxon>Eukaryota</taxon>
        <taxon>Metazoa</taxon>
        <taxon>Ecdysozoa</taxon>
        <taxon>Arthropoda</taxon>
        <taxon>Hexapoda</taxon>
        <taxon>Insecta</taxon>
        <taxon>Pterygota</taxon>
        <taxon>Neoptera</taxon>
        <taxon>Endopterygota</taxon>
        <taxon>Coleoptera</taxon>
        <taxon>Polyphaga</taxon>
        <taxon>Cucujiformia</taxon>
        <taxon>Chrysomeloidea</taxon>
        <taxon>Cerambycidae</taxon>
        <taxon>Lamiinae</taxon>
        <taxon>Monochamini</taxon>
        <taxon>Molorchus</taxon>
    </lineage>
</organism>
<evidence type="ECO:0000313" key="2">
    <source>
        <dbReference type="EMBL" id="KAJ8982886.1"/>
    </source>
</evidence>
<evidence type="ECO:0000256" key="1">
    <source>
        <dbReference type="SAM" id="MobiDB-lite"/>
    </source>
</evidence>
<protein>
    <recommendedName>
        <fullName evidence="4">Tetratricopeptide repeat protein 8</fullName>
    </recommendedName>
</protein>
<reference evidence="2" key="1">
    <citation type="journal article" date="2023" name="Insect Mol. Biol.">
        <title>Genome sequencing provides insights into the evolution of gene families encoding plant cell wall-degrading enzymes in longhorned beetles.</title>
        <authorList>
            <person name="Shin N.R."/>
            <person name="Okamura Y."/>
            <person name="Kirsch R."/>
            <person name="Pauchet Y."/>
        </authorList>
    </citation>
    <scope>NUCLEOTIDE SEQUENCE</scope>
    <source>
        <strain evidence="2">MMC_N1</strain>
    </source>
</reference>
<accession>A0ABQ9JYE6</accession>
<dbReference type="EMBL" id="JAPWTJ010000101">
    <property type="protein sequence ID" value="KAJ8982886.1"/>
    <property type="molecule type" value="Genomic_DNA"/>
</dbReference>
<gene>
    <name evidence="2" type="ORF">NQ317_004316</name>
</gene>
<feature type="region of interest" description="Disordered" evidence="1">
    <location>
        <begin position="89"/>
        <end position="118"/>
    </location>
</feature>
<dbReference type="CDD" id="cd21341">
    <property type="entry name" value="TTC8_N"/>
    <property type="match status" value="1"/>
</dbReference>
<evidence type="ECO:0008006" key="4">
    <source>
        <dbReference type="Google" id="ProtNLM"/>
    </source>
</evidence>
<evidence type="ECO:0000313" key="3">
    <source>
        <dbReference type="Proteomes" id="UP001162164"/>
    </source>
</evidence>
<keyword evidence="3" id="KW-1185">Reference proteome</keyword>
<dbReference type="InterPro" id="IPR019734">
    <property type="entry name" value="TPR_rpt"/>
</dbReference>
<dbReference type="Pfam" id="PF13181">
    <property type="entry name" value="TPR_8"/>
    <property type="match status" value="2"/>
</dbReference>
<dbReference type="SMART" id="SM00028">
    <property type="entry name" value="TPR"/>
    <property type="match status" value="6"/>
</dbReference>